<dbReference type="CDD" id="cd08471">
    <property type="entry name" value="PBP2_CrgA_like_2"/>
    <property type="match status" value="1"/>
</dbReference>
<dbReference type="Gene3D" id="1.10.10.10">
    <property type="entry name" value="Winged helix-like DNA-binding domain superfamily/Winged helix DNA-binding domain"/>
    <property type="match status" value="1"/>
</dbReference>
<evidence type="ECO:0000259" key="6">
    <source>
        <dbReference type="PROSITE" id="PS50931"/>
    </source>
</evidence>
<dbReference type="Pfam" id="PF00126">
    <property type="entry name" value="HTH_1"/>
    <property type="match status" value="1"/>
</dbReference>
<dbReference type="EMBL" id="JAFCJH010000040">
    <property type="protein sequence ID" value="MBR0799556.1"/>
    <property type="molecule type" value="Genomic_DNA"/>
</dbReference>
<feature type="domain" description="HTH lysR-type" evidence="6">
    <location>
        <begin position="1"/>
        <end position="59"/>
    </location>
</feature>
<dbReference type="SUPFAM" id="SSF46785">
    <property type="entry name" value="Winged helix' DNA-binding domain"/>
    <property type="match status" value="1"/>
</dbReference>
<gene>
    <name evidence="7" type="ORF">JQ615_29710</name>
</gene>
<dbReference type="Gene3D" id="3.40.190.290">
    <property type="match status" value="1"/>
</dbReference>
<evidence type="ECO:0000256" key="5">
    <source>
        <dbReference type="ARBA" id="ARBA00023163"/>
    </source>
</evidence>
<keyword evidence="8" id="KW-1185">Reference proteome</keyword>
<dbReference type="Proteomes" id="UP001315278">
    <property type="component" value="Unassembled WGS sequence"/>
</dbReference>
<comment type="similarity">
    <text evidence="2">Belongs to the LysR transcriptional regulatory family.</text>
</comment>
<reference evidence="8" key="1">
    <citation type="journal article" date="2021" name="ISME J.">
        <title>Evolutionary origin and ecological implication of a unique nif island in free-living Bradyrhizobium lineages.</title>
        <authorList>
            <person name="Tao J."/>
        </authorList>
    </citation>
    <scope>NUCLEOTIDE SEQUENCE [LARGE SCALE GENOMIC DNA]</scope>
    <source>
        <strain evidence="8">SZCCT0434</strain>
    </source>
</reference>
<evidence type="ECO:0000256" key="4">
    <source>
        <dbReference type="ARBA" id="ARBA00023125"/>
    </source>
</evidence>
<name>A0ABS5FS25_9BRAD</name>
<keyword evidence="5" id="KW-0804">Transcription</keyword>
<evidence type="ECO:0000313" key="7">
    <source>
        <dbReference type="EMBL" id="MBR0799556.1"/>
    </source>
</evidence>
<dbReference type="Pfam" id="PF03466">
    <property type="entry name" value="LysR_substrate"/>
    <property type="match status" value="1"/>
</dbReference>
<keyword evidence="4" id="KW-0238">DNA-binding</keyword>
<accession>A0ABS5FS25</accession>
<proteinExistence type="inferred from homology"/>
<comment type="function">
    <text evidence="1">NodD regulates the expression of the nodABCFE genes which encode other nodulation proteins. NodD is also a negative regulator of its own expression. Binds flavonoids as inducers.</text>
</comment>
<evidence type="ECO:0000256" key="1">
    <source>
        <dbReference type="ARBA" id="ARBA00003502"/>
    </source>
</evidence>
<dbReference type="PANTHER" id="PTHR30537">
    <property type="entry name" value="HTH-TYPE TRANSCRIPTIONAL REGULATOR"/>
    <property type="match status" value="1"/>
</dbReference>
<dbReference type="SUPFAM" id="SSF53850">
    <property type="entry name" value="Periplasmic binding protein-like II"/>
    <property type="match status" value="1"/>
</dbReference>
<sequence>MDRIDAMKVFVATVDEGSLAGAGRLLRRSPAAVSRAIAFLEHHVGAELLHRTTRSLKLSEAGQRYAAACRRVLSELEEADVLAGGERAAPRGSLTLTAPVITGEDVLRPVLDAFMNEYPAVTGRLFLLDRTVNLIDEGIDVALRIAHLADSNFVAIRLGEVRRVVAASPGYLAQHPDIREPADLVKHRIIAMTHFGLDSWSFPPARKSKVARAVQFTPRLVVNTVRAAVASAAEGHGVTRVFSYHIGDEIRDGRLQILLAKDEHPPLPAHLLVPQGRLAVPKVRAFVDFAVPRLKRYFDRLTREASRNTGAIRSPRGRVSAE</sequence>
<organism evidence="7 8">
    <name type="scientific">Bradyrhizobium jicamae</name>
    <dbReference type="NCBI Taxonomy" id="280332"/>
    <lineage>
        <taxon>Bacteria</taxon>
        <taxon>Pseudomonadati</taxon>
        <taxon>Pseudomonadota</taxon>
        <taxon>Alphaproteobacteria</taxon>
        <taxon>Hyphomicrobiales</taxon>
        <taxon>Nitrobacteraceae</taxon>
        <taxon>Bradyrhizobium</taxon>
    </lineage>
</organism>
<dbReference type="InterPro" id="IPR000847">
    <property type="entry name" value="LysR_HTH_N"/>
</dbReference>
<dbReference type="InterPro" id="IPR005119">
    <property type="entry name" value="LysR_subst-bd"/>
</dbReference>
<dbReference type="PROSITE" id="PS50931">
    <property type="entry name" value="HTH_LYSR"/>
    <property type="match status" value="1"/>
</dbReference>
<dbReference type="InterPro" id="IPR036388">
    <property type="entry name" value="WH-like_DNA-bd_sf"/>
</dbReference>
<keyword evidence="3" id="KW-0805">Transcription regulation</keyword>
<dbReference type="InterPro" id="IPR036390">
    <property type="entry name" value="WH_DNA-bd_sf"/>
</dbReference>
<evidence type="ECO:0000313" key="8">
    <source>
        <dbReference type="Proteomes" id="UP001315278"/>
    </source>
</evidence>
<comment type="caution">
    <text evidence="7">The sequence shown here is derived from an EMBL/GenBank/DDBJ whole genome shotgun (WGS) entry which is preliminary data.</text>
</comment>
<dbReference type="RefSeq" id="WP_212397653.1">
    <property type="nucleotide sequence ID" value="NZ_JAFCJH010000040.1"/>
</dbReference>
<evidence type="ECO:0000256" key="2">
    <source>
        <dbReference type="ARBA" id="ARBA00009437"/>
    </source>
</evidence>
<protein>
    <submittedName>
        <fullName evidence="7">LysR family transcriptional regulator</fullName>
    </submittedName>
</protein>
<dbReference type="PANTHER" id="PTHR30537:SF5">
    <property type="entry name" value="HTH-TYPE TRANSCRIPTIONAL ACTIVATOR TTDR-RELATED"/>
    <property type="match status" value="1"/>
</dbReference>
<dbReference type="InterPro" id="IPR058163">
    <property type="entry name" value="LysR-type_TF_proteobact-type"/>
</dbReference>
<evidence type="ECO:0000256" key="3">
    <source>
        <dbReference type="ARBA" id="ARBA00023015"/>
    </source>
</evidence>